<keyword evidence="2" id="KW-0812">Transmembrane</keyword>
<evidence type="ECO:0000313" key="5">
    <source>
        <dbReference type="EMBL" id="NUU63761.1"/>
    </source>
</evidence>
<feature type="region of interest" description="Disordered" evidence="1">
    <location>
        <begin position="120"/>
        <end position="147"/>
    </location>
</feature>
<dbReference type="Proteomes" id="UP000564806">
    <property type="component" value="Unassembled WGS sequence"/>
</dbReference>
<feature type="transmembrane region" description="Helical" evidence="2">
    <location>
        <begin position="34"/>
        <end position="55"/>
    </location>
</feature>
<feature type="compositionally biased region" description="Basic and acidic residues" evidence="1">
    <location>
        <begin position="201"/>
        <end position="241"/>
    </location>
</feature>
<evidence type="ECO:0000259" key="3">
    <source>
        <dbReference type="Pfam" id="PF09922"/>
    </source>
</evidence>
<dbReference type="Pfam" id="PF09922">
    <property type="entry name" value="LiaF-like_C"/>
    <property type="match status" value="1"/>
</dbReference>
<dbReference type="NCBIfam" id="NF040535">
    <property type="entry name" value="LiaF_C_term"/>
    <property type="match status" value="1"/>
</dbReference>
<proteinExistence type="predicted"/>
<keyword evidence="6" id="KW-1185">Reference proteome</keyword>
<evidence type="ECO:0000256" key="2">
    <source>
        <dbReference type="SAM" id="Phobius"/>
    </source>
</evidence>
<dbReference type="InterPro" id="IPR047793">
    <property type="entry name" value="LiaF_C"/>
</dbReference>
<feature type="domain" description="LiaF transmembrane" evidence="4">
    <location>
        <begin position="11"/>
        <end position="118"/>
    </location>
</feature>
<feature type="domain" description="Cell wall-active antibiotics response LiaF-like C-terminal" evidence="3">
    <location>
        <begin position="270"/>
        <end position="384"/>
    </location>
</feature>
<dbReference type="AlphaFoldDB" id="A0A850F114"/>
<dbReference type="RefSeq" id="WP_175374149.1">
    <property type="nucleotide sequence ID" value="NZ_JABWCS010000220.1"/>
</dbReference>
<keyword evidence="2" id="KW-0472">Membrane</keyword>
<keyword evidence="2" id="KW-1133">Transmembrane helix</keyword>
<feature type="compositionally biased region" description="Basic and acidic residues" evidence="1">
    <location>
        <begin position="170"/>
        <end position="181"/>
    </location>
</feature>
<gene>
    <name evidence="5" type="ORF">HPT30_25745</name>
</gene>
<sequence>MKRRISSQILSGLVLIVIGGMFLLRQMGYTSFSIGYLISNFWPAILIFLGLQRLLSTGDYSSRGSSAIGGLFFLAIGVYFLGRNLGWFYLSAGDFFKMFIPVMLIGGGLYVIFKPRRNDPPVPPPPPSPPDFFPPGKKTVDVEPPQPLESTLDEQFEQKFGKPFGSSSFEDPKASSERKNWDQYPQNDDEEDGPRFNSAFDRLKDKHERHLNKHYDRQERHARRFQERQERHAHRDQERQERHARRHGEWDEEYDHHHHGSKDSTNRSAFIGDIHMGRDHFQLKHTNISQFIGDTVIDLTNAQIAYGETKINISAFVGDIKVFIPDDMDLGVSVNSSSFIGDMQVLDESRSGFMSNVQFKTPYYKERGKKVRITVSAFIGDVKVKSVG</sequence>
<comment type="caution">
    <text evidence="5">The sequence shown here is derived from an EMBL/GenBank/DDBJ whole genome shotgun (WGS) entry which is preliminary data.</text>
</comment>
<dbReference type="Pfam" id="PF22570">
    <property type="entry name" value="LiaF-TM"/>
    <property type="match status" value="1"/>
</dbReference>
<name>A0A850F114_9BACL</name>
<feature type="transmembrane region" description="Helical" evidence="2">
    <location>
        <begin position="9"/>
        <end position="28"/>
    </location>
</feature>
<evidence type="ECO:0000256" key="1">
    <source>
        <dbReference type="SAM" id="MobiDB-lite"/>
    </source>
</evidence>
<dbReference type="InterPro" id="IPR054331">
    <property type="entry name" value="LiaF_TM"/>
</dbReference>
<dbReference type="InterPro" id="IPR024425">
    <property type="entry name" value="LiaF-like_C"/>
</dbReference>
<dbReference type="EMBL" id="JABWCS010000220">
    <property type="protein sequence ID" value="NUU63761.1"/>
    <property type="molecule type" value="Genomic_DNA"/>
</dbReference>
<feature type="transmembrane region" description="Helical" evidence="2">
    <location>
        <begin position="67"/>
        <end position="89"/>
    </location>
</feature>
<feature type="transmembrane region" description="Helical" evidence="2">
    <location>
        <begin position="95"/>
        <end position="113"/>
    </location>
</feature>
<evidence type="ECO:0000259" key="4">
    <source>
        <dbReference type="Pfam" id="PF22570"/>
    </source>
</evidence>
<feature type="compositionally biased region" description="Pro residues" evidence="1">
    <location>
        <begin position="120"/>
        <end position="133"/>
    </location>
</feature>
<organism evidence="5 6">
    <name type="scientific">Paenibacillus agri</name>
    <dbReference type="NCBI Taxonomy" id="2744309"/>
    <lineage>
        <taxon>Bacteria</taxon>
        <taxon>Bacillati</taxon>
        <taxon>Bacillota</taxon>
        <taxon>Bacilli</taxon>
        <taxon>Bacillales</taxon>
        <taxon>Paenibacillaceae</taxon>
        <taxon>Paenibacillus</taxon>
    </lineage>
</organism>
<evidence type="ECO:0000313" key="6">
    <source>
        <dbReference type="Proteomes" id="UP000564806"/>
    </source>
</evidence>
<feature type="region of interest" description="Disordered" evidence="1">
    <location>
        <begin position="160"/>
        <end position="268"/>
    </location>
</feature>
<reference evidence="5" key="1">
    <citation type="submission" date="2020-06" db="EMBL/GenBank/DDBJ databases">
        <title>Paenibacillus sp. nov., isolated from soil.</title>
        <authorList>
            <person name="Seo Y.L."/>
        </authorList>
    </citation>
    <scope>NUCLEOTIDE SEQUENCE [LARGE SCALE GENOMIC DNA]</scope>
    <source>
        <strain evidence="5">JW14</strain>
    </source>
</reference>
<protein>
    <submittedName>
        <fullName evidence="5">Cell wall-active antibiotics response protein</fullName>
    </submittedName>
</protein>
<accession>A0A850F114</accession>